<keyword evidence="4" id="KW-1185">Reference proteome</keyword>
<dbReference type="VEuPathDB" id="MicrosporidiaDB:AAJ76_4000107968"/>
<proteinExistence type="predicted"/>
<keyword evidence="1" id="KW-1133">Transmembrane helix</keyword>
<dbReference type="Pfam" id="PF01105">
    <property type="entry name" value="EMP24_GP25L"/>
    <property type="match status" value="1"/>
</dbReference>
<reference evidence="3 4" key="1">
    <citation type="journal article" date="2015" name="Environ. Microbiol.">
        <title>Genome analyses suggest the presence of polyploidy and recent human-driven expansions in eight global populations of the honeybee pathogen Nosema ceranae.</title>
        <authorList>
            <person name="Pelin A."/>
            <person name="Selman M."/>
            <person name="Aris-Brosou S."/>
            <person name="Farinelli L."/>
            <person name="Corradi N."/>
        </authorList>
    </citation>
    <scope>NUCLEOTIDE SEQUENCE [LARGE SCALE GENOMIC DNA]</scope>
    <source>
        <strain evidence="3 4">PA08 1199</strain>
    </source>
</reference>
<dbReference type="RefSeq" id="XP_024332096.1">
    <property type="nucleotide sequence ID" value="XM_024475490.1"/>
</dbReference>
<evidence type="ECO:0000313" key="4">
    <source>
        <dbReference type="Proteomes" id="UP000034350"/>
    </source>
</evidence>
<dbReference type="EMBL" id="JPQZ01000004">
    <property type="protein sequence ID" value="KKO76354.1"/>
    <property type="molecule type" value="Genomic_DNA"/>
</dbReference>
<name>A0A0F9ZGG9_9MICR</name>
<evidence type="ECO:0000259" key="2">
    <source>
        <dbReference type="Pfam" id="PF01105"/>
    </source>
</evidence>
<protein>
    <submittedName>
        <fullName evidence="3">Membrane integral protein</fullName>
    </submittedName>
</protein>
<keyword evidence="1" id="KW-0472">Membrane</keyword>
<evidence type="ECO:0000313" key="3">
    <source>
        <dbReference type="EMBL" id="KKO76354.1"/>
    </source>
</evidence>
<keyword evidence="1" id="KW-0812">Transmembrane</keyword>
<gene>
    <name evidence="3" type="ORF">AAJ76_4000107968</name>
</gene>
<dbReference type="OrthoDB" id="759142at2759"/>
<dbReference type="InterPro" id="IPR009038">
    <property type="entry name" value="GOLD_dom"/>
</dbReference>
<dbReference type="GeneID" id="36320435"/>
<sequence>MFMLIFFSKIFCEIFLFDIHKRKQEIIFDVTGNQICTGWFNILPNSNADFSVVITANDGSKFFSGKVIKKGKKDFSFNVTDTKDIKCTMTANFFENNKSKTAELEIKFDTQFDTFRKDVAKQVRIEPATYSLTKIGNVMMDMNNYIDKLITKLSRVDVESKKTFIFSILLSMVVLIVYVIVEIYLLNQMKTFFKTKKLI</sequence>
<dbReference type="Proteomes" id="UP000034350">
    <property type="component" value="Unassembled WGS sequence"/>
</dbReference>
<dbReference type="AlphaFoldDB" id="A0A0F9ZGG9"/>
<dbReference type="VEuPathDB" id="MicrosporidiaDB:G9O61_00g006910"/>
<feature type="domain" description="GOLD" evidence="2">
    <location>
        <begin position="17"/>
        <end position="194"/>
    </location>
</feature>
<evidence type="ECO:0000256" key="1">
    <source>
        <dbReference type="SAM" id="Phobius"/>
    </source>
</evidence>
<accession>A0A0F9ZGG9</accession>
<organism evidence="3 4">
    <name type="scientific">Vairimorpha ceranae</name>
    <dbReference type="NCBI Taxonomy" id="40302"/>
    <lineage>
        <taxon>Eukaryota</taxon>
        <taxon>Fungi</taxon>
        <taxon>Fungi incertae sedis</taxon>
        <taxon>Microsporidia</taxon>
        <taxon>Nosematidae</taxon>
        <taxon>Vairimorpha</taxon>
    </lineage>
</organism>
<feature type="transmembrane region" description="Helical" evidence="1">
    <location>
        <begin position="164"/>
        <end position="186"/>
    </location>
</feature>
<comment type="caution">
    <text evidence="3">The sequence shown here is derived from an EMBL/GenBank/DDBJ whole genome shotgun (WGS) entry which is preliminary data.</text>
</comment>
<dbReference type="VEuPathDB" id="MicrosporidiaDB:NCER_100864"/>